<reference evidence="1 2" key="1">
    <citation type="submission" date="2016-03" db="EMBL/GenBank/DDBJ databases">
        <title>Comparative genomics of the ectomycorrhizal sister species Rhizopogon vinicolor and Rhizopogon vesiculosus (Basidiomycota: Boletales) reveals a divergence of the mating type B locus.</title>
        <authorList>
            <person name="Mujic A.B."/>
            <person name="Kuo A."/>
            <person name="Tritt A."/>
            <person name="Lipzen A."/>
            <person name="Chen C."/>
            <person name="Johnson J."/>
            <person name="Sharma A."/>
            <person name="Barry K."/>
            <person name="Grigoriev I.V."/>
            <person name="Spatafora J.W."/>
        </authorList>
    </citation>
    <scope>NUCLEOTIDE SEQUENCE [LARGE SCALE GENOMIC DNA]</scope>
    <source>
        <strain evidence="1 2">AM-OR11-056</strain>
    </source>
</reference>
<proteinExistence type="predicted"/>
<dbReference type="EMBL" id="LVVM01004315">
    <property type="protein sequence ID" value="OJA13206.1"/>
    <property type="molecule type" value="Genomic_DNA"/>
</dbReference>
<dbReference type="OrthoDB" id="2692783at2759"/>
<gene>
    <name evidence="1" type="ORF">AZE42_11997</name>
</gene>
<evidence type="ECO:0000313" key="1">
    <source>
        <dbReference type="EMBL" id="OJA13206.1"/>
    </source>
</evidence>
<keyword evidence="2" id="KW-1185">Reference proteome</keyword>
<sequence length="311" mass="34864">MTYDTSLLPTFTTQVLSINSLFGNHFGNIDAKDLRVWKVANFDIEKIERITCEDDIEGNEMLNPFASLFSEFPDEQQPGRVQIVVAPHPSESLRALKPLYDVLWNQPAALLSQWSIEYIVGDNEAKCKMEACTRNVIDLRNFADALTSLGFPVGSQLLISHEDGEACLSLNSQAPASKSSFLLYVLVKRMQAALPVAIQTKSDGYFLTNGTGVSFHNIDDSDPLDAHEGIWCLSDSDHDTKTPAHAFCWSLRAWIIQTAPPQSYNFRRWMDKYGGQKYVMGGWEEEEFALLGHMQVGQVELFQAPAATNYQ</sequence>
<comment type="caution">
    <text evidence="1">The sequence shown here is derived from an EMBL/GenBank/DDBJ whole genome shotgun (WGS) entry which is preliminary data.</text>
</comment>
<organism evidence="1 2">
    <name type="scientific">Rhizopogon vesiculosus</name>
    <dbReference type="NCBI Taxonomy" id="180088"/>
    <lineage>
        <taxon>Eukaryota</taxon>
        <taxon>Fungi</taxon>
        <taxon>Dikarya</taxon>
        <taxon>Basidiomycota</taxon>
        <taxon>Agaricomycotina</taxon>
        <taxon>Agaricomycetes</taxon>
        <taxon>Agaricomycetidae</taxon>
        <taxon>Boletales</taxon>
        <taxon>Suillineae</taxon>
        <taxon>Rhizopogonaceae</taxon>
        <taxon>Rhizopogon</taxon>
    </lineage>
</organism>
<accession>A0A1J8PVD0</accession>
<dbReference type="AlphaFoldDB" id="A0A1J8PVD0"/>
<name>A0A1J8PVD0_9AGAM</name>
<dbReference type="Proteomes" id="UP000183567">
    <property type="component" value="Unassembled WGS sequence"/>
</dbReference>
<protein>
    <submittedName>
        <fullName evidence="1">Uncharacterized protein</fullName>
    </submittedName>
</protein>
<evidence type="ECO:0000313" key="2">
    <source>
        <dbReference type="Proteomes" id="UP000183567"/>
    </source>
</evidence>